<feature type="transmembrane region" description="Helical" evidence="8">
    <location>
        <begin position="436"/>
        <end position="455"/>
    </location>
</feature>
<feature type="transmembrane region" description="Helical" evidence="8">
    <location>
        <begin position="70"/>
        <end position="87"/>
    </location>
</feature>
<evidence type="ECO:0000256" key="4">
    <source>
        <dbReference type="ARBA" id="ARBA00022692"/>
    </source>
</evidence>
<keyword evidence="5 8" id="KW-1133">Transmembrane helix</keyword>
<keyword evidence="6 8" id="KW-0472">Membrane</keyword>
<keyword evidence="11" id="KW-1185">Reference proteome</keyword>
<comment type="caution">
    <text evidence="10">The sequence shown here is derived from an EMBL/GenBank/DDBJ whole genome shotgun (WGS) entry which is preliminary data.</text>
</comment>
<dbReference type="InterPro" id="IPR011701">
    <property type="entry name" value="MFS"/>
</dbReference>
<protein>
    <submittedName>
        <fullName evidence="10">MFS general substrate transporter</fullName>
    </submittedName>
</protein>
<keyword evidence="3" id="KW-0813">Transport</keyword>
<gene>
    <name evidence="10" type="ORF">P691DRAFT_730253</name>
</gene>
<feature type="transmembrane region" description="Helical" evidence="8">
    <location>
        <begin position="107"/>
        <end position="131"/>
    </location>
</feature>
<dbReference type="AlphaFoldDB" id="A0A9P5XB60"/>
<evidence type="ECO:0000259" key="9">
    <source>
        <dbReference type="PROSITE" id="PS50850"/>
    </source>
</evidence>
<sequence length="461" mass="50098">MRPENVQFESATVSSRQPSSHSGSRSVNGSTIASVPTVVPAAPKASEPNVNDCTLRKEPTDTRTAKQKKAEIIQLMALNWFVFLIGWNDGANGPLLPRIQEHYHVGYTVVSMIFVCSCGGFISGALINFVLTDRLGLGKVRRSMLQTLTFIILATTPPFPVFVIVYIMNGIGIALQYSQGLGLIASIKRNGDTKMGVFHAFYGLGALSSPFVATQFSQMPRHWAFYYLTTLGVAVSNTVVLTVVFGSKGLDECLRLIGEDTEANEKDTRERSSFNQVFRIKAVHFLAFFVLFYVGIEVSVGGWIVTFMLNVRGGGPNTGYISSGFFAGLMFGRVGFIWLNRRLGPRLALFLYGFLVIGLELIIWFVPSLIGGAVAVSFIGFLLGPMYPMAMVHAGAILPAQLLTSSVGWIAGFGQAGSAVLPFLTGAVASKYGIRSLQPLTITLIGCMLCLWYLVPGKRRD</sequence>
<reference evidence="10" key="1">
    <citation type="submission" date="2020-11" db="EMBL/GenBank/DDBJ databases">
        <authorList>
            <consortium name="DOE Joint Genome Institute"/>
            <person name="Ahrendt S."/>
            <person name="Riley R."/>
            <person name="Andreopoulos W."/>
            <person name="Labutti K."/>
            <person name="Pangilinan J."/>
            <person name="Ruiz-Duenas F.J."/>
            <person name="Barrasa J.M."/>
            <person name="Sanchez-Garcia M."/>
            <person name="Camarero S."/>
            <person name="Miyauchi S."/>
            <person name="Serrano A."/>
            <person name="Linde D."/>
            <person name="Babiker R."/>
            <person name="Drula E."/>
            <person name="Ayuso-Fernandez I."/>
            <person name="Pacheco R."/>
            <person name="Padilla G."/>
            <person name="Ferreira P."/>
            <person name="Barriuso J."/>
            <person name="Kellner H."/>
            <person name="Castanera R."/>
            <person name="Alfaro M."/>
            <person name="Ramirez L."/>
            <person name="Pisabarro A.G."/>
            <person name="Kuo A."/>
            <person name="Tritt A."/>
            <person name="Lipzen A."/>
            <person name="He G."/>
            <person name="Yan M."/>
            <person name="Ng V."/>
            <person name="Cullen D."/>
            <person name="Martin F."/>
            <person name="Rosso M.-N."/>
            <person name="Henrissat B."/>
            <person name="Hibbett D."/>
            <person name="Martinez A.T."/>
            <person name="Grigoriev I.V."/>
        </authorList>
    </citation>
    <scope>NUCLEOTIDE SEQUENCE</scope>
    <source>
        <strain evidence="10">MF-IS2</strain>
    </source>
</reference>
<dbReference type="OrthoDB" id="413079at2759"/>
<dbReference type="GO" id="GO:0022857">
    <property type="term" value="F:transmembrane transporter activity"/>
    <property type="evidence" value="ECO:0007669"/>
    <property type="project" value="InterPro"/>
</dbReference>
<feature type="transmembrane region" description="Helical" evidence="8">
    <location>
        <begin position="223"/>
        <end position="245"/>
    </location>
</feature>
<dbReference type="GO" id="GO:0012505">
    <property type="term" value="C:endomembrane system"/>
    <property type="evidence" value="ECO:0007669"/>
    <property type="project" value="UniProtKB-SubCell"/>
</dbReference>
<feature type="domain" description="Major facilitator superfamily (MFS) profile" evidence="9">
    <location>
        <begin position="74"/>
        <end position="459"/>
    </location>
</feature>
<evidence type="ECO:0000313" key="11">
    <source>
        <dbReference type="Proteomes" id="UP000807342"/>
    </source>
</evidence>
<evidence type="ECO:0000256" key="3">
    <source>
        <dbReference type="ARBA" id="ARBA00022448"/>
    </source>
</evidence>
<dbReference type="PANTHER" id="PTHR23514">
    <property type="entry name" value="BYPASS OF STOP CODON PROTEIN 6"/>
    <property type="match status" value="1"/>
</dbReference>
<accession>A0A9P5XB60</accession>
<evidence type="ECO:0000256" key="1">
    <source>
        <dbReference type="ARBA" id="ARBA00004127"/>
    </source>
</evidence>
<evidence type="ECO:0000256" key="7">
    <source>
        <dbReference type="SAM" id="MobiDB-lite"/>
    </source>
</evidence>
<feature type="region of interest" description="Disordered" evidence="7">
    <location>
        <begin position="1"/>
        <end position="62"/>
    </location>
</feature>
<evidence type="ECO:0000256" key="6">
    <source>
        <dbReference type="ARBA" id="ARBA00023136"/>
    </source>
</evidence>
<evidence type="ECO:0000313" key="10">
    <source>
        <dbReference type="EMBL" id="KAF9448127.1"/>
    </source>
</evidence>
<dbReference type="Proteomes" id="UP000807342">
    <property type="component" value="Unassembled WGS sequence"/>
</dbReference>
<feature type="transmembrane region" description="Helical" evidence="8">
    <location>
        <begin position="347"/>
        <end position="366"/>
    </location>
</feature>
<dbReference type="GO" id="GO:0016020">
    <property type="term" value="C:membrane"/>
    <property type="evidence" value="ECO:0007669"/>
    <property type="project" value="TreeGrafter"/>
</dbReference>
<dbReference type="Pfam" id="PF07690">
    <property type="entry name" value="MFS_1"/>
    <property type="match status" value="1"/>
</dbReference>
<dbReference type="EMBL" id="MU151172">
    <property type="protein sequence ID" value="KAF9448127.1"/>
    <property type="molecule type" value="Genomic_DNA"/>
</dbReference>
<comment type="similarity">
    <text evidence="2">Belongs to the major facilitator superfamily.</text>
</comment>
<dbReference type="PANTHER" id="PTHR23514:SF3">
    <property type="entry name" value="BYPASS OF STOP CODON PROTEIN 6"/>
    <property type="match status" value="1"/>
</dbReference>
<evidence type="ECO:0000256" key="8">
    <source>
        <dbReference type="SAM" id="Phobius"/>
    </source>
</evidence>
<name>A0A9P5XB60_9AGAR</name>
<dbReference type="InterPro" id="IPR020846">
    <property type="entry name" value="MFS_dom"/>
</dbReference>
<dbReference type="PROSITE" id="PS50850">
    <property type="entry name" value="MFS"/>
    <property type="match status" value="1"/>
</dbReference>
<organism evidence="10 11">
    <name type="scientific">Macrolepiota fuliginosa MF-IS2</name>
    <dbReference type="NCBI Taxonomy" id="1400762"/>
    <lineage>
        <taxon>Eukaryota</taxon>
        <taxon>Fungi</taxon>
        <taxon>Dikarya</taxon>
        <taxon>Basidiomycota</taxon>
        <taxon>Agaricomycotina</taxon>
        <taxon>Agaricomycetes</taxon>
        <taxon>Agaricomycetidae</taxon>
        <taxon>Agaricales</taxon>
        <taxon>Agaricineae</taxon>
        <taxon>Agaricaceae</taxon>
        <taxon>Macrolepiota</taxon>
    </lineage>
</organism>
<evidence type="ECO:0000256" key="2">
    <source>
        <dbReference type="ARBA" id="ARBA00008335"/>
    </source>
</evidence>
<dbReference type="SUPFAM" id="SSF103473">
    <property type="entry name" value="MFS general substrate transporter"/>
    <property type="match status" value="1"/>
</dbReference>
<feature type="transmembrane region" description="Helical" evidence="8">
    <location>
        <begin position="285"/>
        <end position="308"/>
    </location>
</feature>
<feature type="compositionally biased region" description="Low complexity" evidence="7">
    <location>
        <begin position="14"/>
        <end position="30"/>
    </location>
</feature>
<keyword evidence="4 8" id="KW-0812">Transmembrane</keyword>
<feature type="transmembrane region" description="Helical" evidence="8">
    <location>
        <begin position="402"/>
        <end position="424"/>
    </location>
</feature>
<feature type="transmembrane region" description="Helical" evidence="8">
    <location>
        <begin position="372"/>
        <end position="390"/>
    </location>
</feature>
<feature type="transmembrane region" description="Helical" evidence="8">
    <location>
        <begin position="320"/>
        <end position="340"/>
    </location>
</feature>
<dbReference type="InterPro" id="IPR036259">
    <property type="entry name" value="MFS_trans_sf"/>
</dbReference>
<dbReference type="FunFam" id="1.20.1250.20:FF:000286">
    <property type="entry name" value="MFS efflux transporter"/>
    <property type="match status" value="1"/>
</dbReference>
<comment type="subcellular location">
    <subcellularLocation>
        <location evidence="1">Endomembrane system</location>
        <topology evidence="1">Multi-pass membrane protein</topology>
    </subcellularLocation>
</comment>
<evidence type="ECO:0000256" key="5">
    <source>
        <dbReference type="ARBA" id="ARBA00022989"/>
    </source>
</evidence>
<proteinExistence type="inferred from homology"/>
<dbReference type="InterPro" id="IPR051788">
    <property type="entry name" value="MFS_Transporter"/>
</dbReference>
<dbReference type="Gene3D" id="1.20.1250.20">
    <property type="entry name" value="MFS general substrate transporter like domains"/>
    <property type="match status" value="2"/>
</dbReference>